<dbReference type="InterPro" id="IPR001911">
    <property type="entry name" value="Ribosomal_bS21"/>
</dbReference>
<evidence type="ECO:0000256" key="2">
    <source>
        <dbReference type="ARBA" id="ARBA00022980"/>
    </source>
</evidence>
<dbReference type="GO" id="GO:1990904">
    <property type="term" value="C:ribonucleoprotein complex"/>
    <property type="evidence" value="ECO:0007669"/>
    <property type="project" value="UniProtKB-KW"/>
</dbReference>
<dbReference type="Proteomes" id="UP000492820">
    <property type="component" value="Unassembled WGS sequence"/>
</dbReference>
<dbReference type="PANTHER" id="PTHR21109:SF0">
    <property type="entry name" value="SMALL RIBOSOMAL SUBUNIT PROTEIN BS21M"/>
    <property type="match status" value="1"/>
</dbReference>
<dbReference type="GO" id="GO:0005840">
    <property type="term" value="C:ribosome"/>
    <property type="evidence" value="ECO:0007669"/>
    <property type="project" value="UniProtKB-KW"/>
</dbReference>
<reference evidence="6" key="3">
    <citation type="submission" date="2020-10" db="UniProtKB">
        <authorList>
            <consortium name="WormBaseParasite"/>
        </authorList>
    </citation>
    <scope>IDENTIFICATION</scope>
</reference>
<evidence type="ECO:0000313" key="4">
    <source>
        <dbReference type="EMBL" id="CDS16662.1"/>
    </source>
</evidence>
<dbReference type="Pfam" id="PF01165">
    <property type="entry name" value="Ribosomal_S21"/>
    <property type="match status" value="1"/>
</dbReference>
<sequence>MTSRTALETYFNNIRFLRKTVFVKDNDVTSAFAALNKILRNDKVINVIKAQEYYEKPTRMRRRVMYERCKRIYDAEMSRKINFVMKVDRPDPWLR</sequence>
<comment type="similarity">
    <text evidence="1">Belongs to the bacterial ribosomal protein bS21 family.</text>
</comment>
<name>A0A068WDZ5_ECHGR</name>
<evidence type="ECO:0000313" key="6">
    <source>
        <dbReference type="WBParaSite" id="EgrG_000908700"/>
    </source>
</evidence>
<dbReference type="AlphaFoldDB" id="A0A068WDZ5"/>
<keyword evidence="2 4" id="KW-0689">Ribosomal protein</keyword>
<reference evidence="4" key="2">
    <citation type="submission" date="2014-06" db="EMBL/GenBank/DDBJ databases">
        <authorList>
            <person name="Aslett M."/>
        </authorList>
    </citation>
    <scope>NUCLEOTIDE SEQUENCE</scope>
</reference>
<dbReference type="GO" id="GO:0006412">
    <property type="term" value="P:translation"/>
    <property type="evidence" value="ECO:0007669"/>
    <property type="project" value="InterPro"/>
</dbReference>
<evidence type="ECO:0000256" key="3">
    <source>
        <dbReference type="ARBA" id="ARBA00023274"/>
    </source>
</evidence>
<dbReference type="NCBIfam" id="TIGR00030">
    <property type="entry name" value="S21p"/>
    <property type="match status" value="1"/>
</dbReference>
<keyword evidence="3" id="KW-0687">Ribonucleoprotein</keyword>
<gene>
    <name evidence="4" type="ORF">EgrG_000908700</name>
</gene>
<evidence type="ECO:0000313" key="5">
    <source>
        <dbReference type="Proteomes" id="UP000492820"/>
    </source>
</evidence>
<organism evidence="4">
    <name type="scientific">Echinococcus granulosus</name>
    <name type="common">Hydatid tapeworm</name>
    <dbReference type="NCBI Taxonomy" id="6210"/>
    <lineage>
        <taxon>Eukaryota</taxon>
        <taxon>Metazoa</taxon>
        <taxon>Spiralia</taxon>
        <taxon>Lophotrochozoa</taxon>
        <taxon>Platyhelminthes</taxon>
        <taxon>Cestoda</taxon>
        <taxon>Eucestoda</taxon>
        <taxon>Cyclophyllidea</taxon>
        <taxon>Taeniidae</taxon>
        <taxon>Echinococcus</taxon>
        <taxon>Echinococcus granulosus group</taxon>
    </lineage>
</organism>
<reference evidence="4 5" key="1">
    <citation type="journal article" date="2013" name="Nature">
        <title>The genomes of four tapeworm species reveal adaptations to parasitism.</title>
        <authorList>
            <person name="Tsai I.J."/>
            <person name="Zarowiecki M."/>
            <person name="Holroyd N."/>
            <person name="Garciarrubio A."/>
            <person name="Sanchez-Flores A."/>
            <person name="Brooks K.L."/>
            <person name="Tracey A."/>
            <person name="Bobes R.J."/>
            <person name="Fragoso G."/>
            <person name="Sciutto E."/>
            <person name="Aslett M."/>
            <person name="Beasley H."/>
            <person name="Bennett H.M."/>
            <person name="Cai J."/>
            <person name="Camicia F."/>
            <person name="Clark R."/>
            <person name="Cucher M."/>
            <person name="De Silva N."/>
            <person name="Day T.A."/>
            <person name="Deplazes P."/>
            <person name="Estrada K."/>
            <person name="Fernandez C."/>
            <person name="Holland P.W."/>
            <person name="Hou J."/>
            <person name="Hu S."/>
            <person name="Huckvale T."/>
            <person name="Hung S.S."/>
            <person name="Kamenetzky L."/>
            <person name="Keane J.A."/>
            <person name="Kiss F."/>
            <person name="Koziol U."/>
            <person name="Lambert O."/>
            <person name="Liu K."/>
            <person name="Luo X."/>
            <person name="Luo Y."/>
            <person name="Macchiaroli N."/>
            <person name="Nichol S."/>
            <person name="Paps J."/>
            <person name="Parkinson J."/>
            <person name="Pouchkina-Stantcheva N."/>
            <person name="Riddiford N."/>
            <person name="Rosenzvit M."/>
            <person name="Salinas G."/>
            <person name="Wasmuth J.D."/>
            <person name="Zamanian M."/>
            <person name="Zheng Y."/>
            <person name="Cai X."/>
            <person name="Soberon X."/>
            <person name="Olson P.D."/>
            <person name="Laclette J.P."/>
            <person name="Brehm K."/>
            <person name="Berriman M."/>
            <person name="Garciarrubio A."/>
            <person name="Bobes R.J."/>
            <person name="Fragoso G."/>
            <person name="Sanchez-Flores A."/>
            <person name="Estrada K."/>
            <person name="Cevallos M.A."/>
            <person name="Morett E."/>
            <person name="Gonzalez V."/>
            <person name="Portillo T."/>
            <person name="Ochoa-Leyva A."/>
            <person name="Jose M.V."/>
            <person name="Sciutto E."/>
            <person name="Landa A."/>
            <person name="Jimenez L."/>
            <person name="Valdes V."/>
            <person name="Carrero J.C."/>
            <person name="Larralde C."/>
            <person name="Morales-Montor J."/>
            <person name="Limon-Lason J."/>
            <person name="Soberon X."/>
            <person name="Laclette J.P."/>
        </authorList>
    </citation>
    <scope>NUCLEOTIDE SEQUENCE [LARGE SCALE GENOMIC DNA]</scope>
</reference>
<dbReference type="PANTHER" id="PTHR21109">
    <property type="entry name" value="MITOCHONDRIAL 28S RIBOSOMAL PROTEIN S21"/>
    <property type="match status" value="1"/>
</dbReference>
<proteinExistence type="inferred from homology"/>
<accession>A0A068WDZ5</accession>
<dbReference type="WBParaSite" id="EgrG_000908700">
    <property type="protein sequence ID" value="EgrG_000908700"/>
    <property type="gene ID" value="EgrG_000908700"/>
</dbReference>
<dbReference type="EMBL" id="LK028576">
    <property type="protein sequence ID" value="CDS16662.1"/>
    <property type="molecule type" value="Genomic_DNA"/>
</dbReference>
<dbReference type="GO" id="GO:0003735">
    <property type="term" value="F:structural constituent of ribosome"/>
    <property type="evidence" value="ECO:0007669"/>
    <property type="project" value="InterPro"/>
</dbReference>
<evidence type="ECO:0000256" key="1">
    <source>
        <dbReference type="ARBA" id="ARBA00006640"/>
    </source>
</evidence>
<protein>
    <submittedName>
        <fullName evidence="4 6">Mitochondrial 28S ribosomal protein S21</fullName>
    </submittedName>
</protein>